<dbReference type="EMBL" id="SNWQ01000004">
    <property type="protein sequence ID" value="TDO50549.1"/>
    <property type="molecule type" value="Genomic_DNA"/>
</dbReference>
<reference evidence="1 2" key="1">
    <citation type="submission" date="2019-03" db="EMBL/GenBank/DDBJ databases">
        <title>Genomic Encyclopedia of Type Strains, Phase III (KMG-III): the genomes of soil and plant-associated and newly described type strains.</title>
        <authorList>
            <person name="Whitman W."/>
        </authorList>
    </citation>
    <scope>NUCLEOTIDE SEQUENCE [LARGE SCALE GENOMIC DNA]</scope>
    <source>
        <strain evidence="1 2">VKM Ac-2527</strain>
    </source>
</reference>
<dbReference type="InterPro" id="IPR036291">
    <property type="entry name" value="NAD(P)-bd_dom_sf"/>
</dbReference>
<evidence type="ECO:0000313" key="2">
    <source>
        <dbReference type="Proteomes" id="UP000295388"/>
    </source>
</evidence>
<comment type="caution">
    <text evidence="1">The sequence shown here is derived from an EMBL/GenBank/DDBJ whole genome shotgun (WGS) entry which is preliminary data.</text>
</comment>
<accession>A0A4R6KI16</accession>
<dbReference type="SUPFAM" id="SSF51735">
    <property type="entry name" value="NAD(P)-binding Rossmann-fold domains"/>
    <property type="match status" value="1"/>
</dbReference>
<dbReference type="Proteomes" id="UP000295388">
    <property type="component" value="Unassembled WGS sequence"/>
</dbReference>
<protein>
    <submittedName>
        <fullName evidence="1">Short subunit dehydrogenase</fullName>
    </submittedName>
</protein>
<dbReference type="InterPro" id="IPR002347">
    <property type="entry name" value="SDR_fam"/>
</dbReference>
<name>A0A4R6KI16_9ACTN</name>
<proteinExistence type="predicted"/>
<sequence length="95" mass="9965">MTGAGQRIGRELGRRFSADGATTYLIDLDRDLLEEAAGHTAGHPLLCDVSSTADVERVVETVVNETGRLDVVSTTRASCATEWSGSSPTTIGTPS</sequence>
<dbReference type="Pfam" id="PF13561">
    <property type="entry name" value="adh_short_C2"/>
    <property type="match status" value="1"/>
</dbReference>
<evidence type="ECO:0000313" key="1">
    <source>
        <dbReference type="EMBL" id="TDO50549.1"/>
    </source>
</evidence>
<gene>
    <name evidence="1" type="ORF">EV643_10441</name>
</gene>
<keyword evidence="2" id="KW-1185">Reference proteome</keyword>
<dbReference type="Gene3D" id="3.40.50.720">
    <property type="entry name" value="NAD(P)-binding Rossmann-like Domain"/>
    <property type="match status" value="1"/>
</dbReference>
<dbReference type="AlphaFoldDB" id="A0A4R6KI16"/>
<organism evidence="1 2">
    <name type="scientific">Kribbella caucasensis</name>
    <dbReference type="NCBI Taxonomy" id="2512215"/>
    <lineage>
        <taxon>Bacteria</taxon>
        <taxon>Bacillati</taxon>
        <taxon>Actinomycetota</taxon>
        <taxon>Actinomycetes</taxon>
        <taxon>Propionibacteriales</taxon>
        <taxon>Kribbellaceae</taxon>
        <taxon>Kribbella</taxon>
    </lineage>
</organism>
<dbReference type="CDD" id="cd05233">
    <property type="entry name" value="SDR_c"/>
    <property type="match status" value="1"/>
</dbReference>